<evidence type="ECO:0000313" key="2">
    <source>
        <dbReference type="Proteomes" id="UP000434639"/>
    </source>
</evidence>
<organism evidence="1 2">
    <name type="scientific">Metabacillus mangrovi</name>
    <dbReference type="NCBI Taxonomy" id="1491830"/>
    <lineage>
        <taxon>Bacteria</taxon>
        <taxon>Bacillati</taxon>
        <taxon>Bacillota</taxon>
        <taxon>Bacilli</taxon>
        <taxon>Bacillales</taxon>
        <taxon>Bacillaceae</taxon>
        <taxon>Metabacillus</taxon>
    </lineage>
</organism>
<keyword evidence="2" id="KW-1185">Reference proteome</keyword>
<name>A0A7X2V5Y2_9BACI</name>
<dbReference type="PANTHER" id="PTHR39441">
    <property type="entry name" value="DUF2252 DOMAIN-CONTAINING PROTEIN"/>
    <property type="match status" value="1"/>
</dbReference>
<comment type="caution">
    <text evidence="1">The sequence shown here is derived from an EMBL/GenBank/DDBJ whole genome shotgun (WGS) entry which is preliminary data.</text>
</comment>
<accession>A0A7X2V5Y2</accession>
<protein>
    <submittedName>
        <fullName evidence="1">DUF2252 domain-containing protein</fullName>
    </submittedName>
</protein>
<evidence type="ECO:0000313" key="1">
    <source>
        <dbReference type="EMBL" id="MTH54676.1"/>
    </source>
</evidence>
<dbReference type="EMBL" id="WMIB01000017">
    <property type="protein sequence ID" value="MTH54676.1"/>
    <property type="molecule type" value="Genomic_DNA"/>
</dbReference>
<dbReference type="InterPro" id="IPR018721">
    <property type="entry name" value="DUF2252"/>
</dbReference>
<dbReference type="RefSeq" id="WP_155113190.1">
    <property type="nucleotide sequence ID" value="NZ_WMIB01000017.1"/>
</dbReference>
<dbReference type="PANTHER" id="PTHR39441:SF1">
    <property type="entry name" value="DUF2252 DOMAIN-CONTAINING PROTEIN"/>
    <property type="match status" value="1"/>
</dbReference>
<dbReference type="Pfam" id="PF10009">
    <property type="entry name" value="DUF2252"/>
    <property type="match status" value="1"/>
</dbReference>
<proteinExistence type="predicted"/>
<dbReference type="OrthoDB" id="1491115at2"/>
<dbReference type="Proteomes" id="UP000434639">
    <property type="component" value="Unassembled WGS sequence"/>
</dbReference>
<sequence length="441" mass="51652">MNYASMAERTMSTRKKLRLQTIDAVLHEFDGEIMNLPRHMRLEKYRKMAESPFRFFRGSAYLFYFDTTKIPFSFHTPEDKPTWIQGDLHFENFGAFQNEKGDIVYDVNDFDEGTMGSYLYDVLRMAVSIALFLEAEDVNEVEQEQRIRTFLHAYCAQVKRFVNRKDNPVSFYITENNVKNPIRKLLKKLRKRTGNKLLDDYTELTETGKRKFKWSEEIQPAADAEQDAIRKVWPDYISTLDQEDRKELSYYFIKDIARKHGSGTASIGLDRFYLLIEGNQGSDDLVLEMKEVRAPVPGFFLPQSSQFWDEHVHQGERVIATQKAMHHHEDPFLGYVTFENRHFYIRERSPFKKKLKAKHIADLHAMDAALETMGKITAKIHSRSDADFQDALLTHHSELEIMKAIGPDPSRFIDQLSFAAIAYKRQTNSDYGIFLEWLNDF</sequence>
<dbReference type="AlphaFoldDB" id="A0A7X2V5Y2"/>
<reference evidence="1 2" key="1">
    <citation type="journal article" date="2017" name="Int. J. Syst. Evol. Microbiol.">
        <title>Bacillus mangrovi sp. nov., isolated from a sediment sample from a mangrove forest.</title>
        <authorList>
            <person name="Gupta V."/>
            <person name="Singh P.K."/>
            <person name="Korpole S."/>
            <person name="Tanuku N.R.S."/>
            <person name="Pinnaka A.K."/>
        </authorList>
    </citation>
    <scope>NUCLEOTIDE SEQUENCE [LARGE SCALE GENOMIC DNA]</scope>
    <source>
        <strain evidence="1 2">KCTC 33872</strain>
    </source>
</reference>
<gene>
    <name evidence="1" type="ORF">GKZ89_14835</name>
</gene>